<evidence type="ECO:0000256" key="4">
    <source>
        <dbReference type="ARBA" id="ARBA00022553"/>
    </source>
</evidence>
<dbReference type="InterPro" id="IPR004358">
    <property type="entry name" value="Sig_transdc_His_kin-like_C"/>
</dbReference>
<feature type="domain" description="HAMP" evidence="14">
    <location>
        <begin position="192"/>
        <end position="245"/>
    </location>
</feature>
<dbReference type="CDD" id="cd06225">
    <property type="entry name" value="HAMP"/>
    <property type="match status" value="1"/>
</dbReference>
<dbReference type="Pfam" id="PF00672">
    <property type="entry name" value="HAMP"/>
    <property type="match status" value="1"/>
</dbReference>
<dbReference type="EMBL" id="PVZC01000005">
    <property type="protein sequence ID" value="PRX98083.1"/>
    <property type="molecule type" value="Genomic_DNA"/>
</dbReference>
<dbReference type="OrthoDB" id="9786919at2"/>
<feature type="transmembrane region" description="Helical" evidence="12">
    <location>
        <begin position="16"/>
        <end position="38"/>
    </location>
</feature>
<dbReference type="InterPro" id="IPR036890">
    <property type="entry name" value="HATPase_C_sf"/>
</dbReference>
<keyword evidence="6 12" id="KW-0812">Transmembrane</keyword>
<dbReference type="InterPro" id="IPR003661">
    <property type="entry name" value="HisK_dim/P_dom"/>
</dbReference>
<dbReference type="CDD" id="cd00082">
    <property type="entry name" value="HisKA"/>
    <property type="match status" value="1"/>
</dbReference>
<dbReference type="Proteomes" id="UP000237846">
    <property type="component" value="Unassembled WGS sequence"/>
</dbReference>
<dbReference type="Pfam" id="PF00512">
    <property type="entry name" value="HisKA"/>
    <property type="match status" value="1"/>
</dbReference>
<sequence>MPDTPRRWWRTLRVRVTALVTVAVAAALAVASVVLVLTMRGTLIGEVRQTAEAEVARVAAELEQGRTPTEGEWSAVSGFTMIQVRDEQGRLLAELPEPAAEAAAERPAVPDADGGDAAERRAADADASPGPAADELVVAERTVTTPDGVLTVVAASRIGPAAHGVDLVVNALMVAAPLLTLFVAVLAWFAVDRSLRPIEAVRRRAEAISHANLGERLPQAATGDEVERLTATLNAMLDRLDAGARRQREFVSDASHELRTPLAAMRAEIEVARAHGTASGWRATADRLLADHRRIERLTGDLLLLARFDDGSVARRAEPVRLDELVAGELAALTRAEAAASLRPVQVRGVPAELARLVRNLLDNADRYSAGRVAVTLAAEPGSEPGAGTAVLTVDDDGPGIPPDQRERVFDRFYRLDGSRDRSSGGTGLGLALARRIARAHDGDVVVAAAPLGGARFTVRLPAAD</sequence>
<organism evidence="15 16">
    <name type="scientific">Allonocardiopsis opalescens</name>
    <dbReference type="NCBI Taxonomy" id="1144618"/>
    <lineage>
        <taxon>Bacteria</taxon>
        <taxon>Bacillati</taxon>
        <taxon>Actinomycetota</taxon>
        <taxon>Actinomycetes</taxon>
        <taxon>Streptosporangiales</taxon>
        <taxon>Allonocardiopsis</taxon>
    </lineage>
</organism>
<comment type="subcellular location">
    <subcellularLocation>
        <location evidence="2">Cell membrane</location>
    </subcellularLocation>
</comment>
<keyword evidence="4" id="KW-0597">Phosphoprotein</keyword>
<evidence type="ECO:0000256" key="12">
    <source>
        <dbReference type="SAM" id="Phobius"/>
    </source>
</evidence>
<keyword evidence="5" id="KW-0808">Transferase</keyword>
<dbReference type="InterPro" id="IPR005467">
    <property type="entry name" value="His_kinase_dom"/>
</dbReference>
<dbReference type="InterPro" id="IPR036097">
    <property type="entry name" value="HisK_dim/P_sf"/>
</dbReference>
<keyword evidence="10 12" id="KW-0472">Membrane</keyword>
<proteinExistence type="predicted"/>
<dbReference type="PRINTS" id="PR00344">
    <property type="entry name" value="BCTRLSENSOR"/>
</dbReference>
<dbReference type="PROSITE" id="PS50109">
    <property type="entry name" value="HIS_KIN"/>
    <property type="match status" value="1"/>
</dbReference>
<dbReference type="InterPro" id="IPR050428">
    <property type="entry name" value="TCS_sensor_his_kinase"/>
</dbReference>
<evidence type="ECO:0000256" key="7">
    <source>
        <dbReference type="ARBA" id="ARBA00022777"/>
    </source>
</evidence>
<dbReference type="Gene3D" id="1.10.287.130">
    <property type="match status" value="1"/>
</dbReference>
<evidence type="ECO:0000256" key="6">
    <source>
        <dbReference type="ARBA" id="ARBA00022692"/>
    </source>
</evidence>
<evidence type="ECO:0000256" key="2">
    <source>
        <dbReference type="ARBA" id="ARBA00004236"/>
    </source>
</evidence>
<dbReference type="GO" id="GO:0000155">
    <property type="term" value="F:phosphorelay sensor kinase activity"/>
    <property type="evidence" value="ECO:0007669"/>
    <property type="project" value="InterPro"/>
</dbReference>
<evidence type="ECO:0000256" key="10">
    <source>
        <dbReference type="ARBA" id="ARBA00023136"/>
    </source>
</evidence>
<dbReference type="SUPFAM" id="SSF55874">
    <property type="entry name" value="ATPase domain of HSP90 chaperone/DNA topoisomerase II/histidine kinase"/>
    <property type="match status" value="1"/>
</dbReference>
<evidence type="ECO:0000256" key="1">
    <source>
        <dbReference type="ARBA" id="ARBA00000085"/>
    </source>
</evidence>
<dbReference type="Gene3D" id="6.10.340.10">
    <property type="match status" value="1"/>
</dbReference>
<feature type="transmembrane region" description="Helical" evidence="12">
    <location>
        <begin position="167"/>
        <end position="191"/>
    </location>
</feature>
<dbReference type="PANTHER" id="PTHR45436:SF5">
    <property type="entry name" value="SENSOR HISTIDINE KINASE TRCS"/>
    <property type="match status" value="1"/>
</dbReference>
<dbReference type="SMART" id="SM00387">
    <property type="entry name" value="HATPase_c"/>
    <property type="match status" value="1"/>
</dbReference>
<dbReference type="SUPFAM" id="SSF158472">
    <property type="entry name" value="HAMP domain-like"/>
    <property type="match status" value="1"/>
</dbReference>
<dbReference type="SUPFAM" id="SSF47384">
    <property type="entry name" value="Homodimeric domain of signal transducing histidine kinase"/>
    <property type="match status" value="1"/>
</dbReference>
<dbReference type="Gene3D" id="3.30.565.10">
    <property type="entry name" value="Histidine kinase-like ATPase, C-terminal domain"/>
    <property type="match status" value="1"/>
</dbReference>
<evidence type="ECO:0000256" key="9">
    <source>
        <dbReference type="ARBA" id="ARBA00023012"/>
    </source>
</evidence>
<evidence type="ECO:0000259" key="14">
    <source>
        <dbReference type="PROSITE" id="PS50885"/>
    </source>
</evidence>
<feature type="domain" description="Histidine kinase" evidence="13">
    <location>
        <begin position="253"/>
        <end position="465"/>
    </location>
</feature>
<dbReference type="InterPro" id="IPR003594">
    <property type="entry name" value="HATPase_dom"/>
</dbReference>
<dbReference type="CDD" id="cd00075">
    <property type="entry name" value="HATPase"/>
    <property type="match status" value="1"/>
</dbReference>
<evidence type="ECO:0000256" key="3">
    <source>
        <dbReference type="ARBA" id="ARBA00012438"/>
    </source>
</evidence>
<accession>A0A2T0Q2R0</accession>
<dbReference type="EC" id="2.7.13.3" evidence="3"/>
<dbReference type="SMART" id="SM00388">
    <property type="entry name" value="HisKA"/>
    <property type="match status" value="1"/>
</dbReference>
<dbReference type="AlphaFoldDB" id="A0A2T0Q2R0"/>
<keyword evidence="7 15" id="KW-0418">Kinase</keyword>
<dbReference type="PROSITE" id="PS50885">
    <property type="entry name" value="HAMP"/>
    <property type="match status" value="1"/>
</dbReference>
<name>A0A2T0Q2R0_9ACTN</name>
<comment type="caution">
    <text evidence="15">The sequence shown here is derived from an EMBL/GenBank/DDBJ whole genome shotgun (WGS) entry which is preliminary data.</text>
</comment>
<protein>
    <recommendedName>
        <fullName evidence="3">histidine kinase</fullName>
        <ecNumber evidence="3">2.7.13.3</ecNumber>
    </recommendedName>
</protein>
<keyword evidence="8 12" id="KW-1133">Transmembrane helix</keyword>
<dbReference type="GO" id="GO:0005886">
    <property type="term" value="C:plasma membrane"/>
    <property type="evidence" value="ECO:0007669"/>
    <property type="project" value="UniProtKB-SubCell"/>
</dbReference>
<evidence type="ECO:0000259" key="13">
    <source>
        <dbReference type="PROSITE" id="PS50109"/>
    </source>
</evidence>
<evidence type="ECO:0000313" key="16">
    <source>
        <dbReference type="Proteomes" id="UP000237846"/>
    </source>
</evidence>
<reference evidence="15 16" key="1">
    <citation type="submission" date="2018-03" db="EMBL/GenBank/DDBJ databases">
        <title>Genomic Encyclopedia of Archaeal and Bacterial Type Strains, Phase II (KMG-II): from individual species to whole genera.</title>
        <authorList>
            <person name="Goeker M."/>
        </authorList>
    </citation>
    <scope>NUCLEOTIDE SEQUENCE [LARGE SCALE GENOMIC DNA]</scope>
    <source>
        <strain evidence="15 16">DSM 45601</strain>
    </source>
</reference>
<evidence type="ECO:0000256" key="11">
    <source>
        <dbReference type="SAM" id="MobiDB-lite"/>
    </source>
</evidence>
<comment type="catalytic activity">
    <reaction evidence="1">
        <text>ATP + protein L-histidine = ADP + protein N-phospho-L-histidine.</text>
        <dbReference type="EC" id="2.7.13.3"/>
    </reaction>
</comment>
<evidence type="ECO:0000256" key="8">
    <source>
        <dbReference type="ARBA" id="ARBA00022989"/>
    </source>
</evidence>
<dbReference type="RefSeq" id="WP_106248107.1">
    <property type="nucleotide sequence ID" value="NZ_PVZC01000005.1"/>
</dbReference>
<feature type="region of interest" description="Disordered" evidence="11">
    <location>
        <begin position="100"/>
        <end position="132"/>
    </location>
</feature>
<dbReference type="Pfam" id="PF02518">
    <property type="entry name" value="HATPase_c"/>
    <property type="match status" value="1"/>
</dbReference>
<dbReference type="InterPro" id="IPR003660">
    <property type="entry name" value="HAMP_dom"/>
</dbReference>
<dbReference type="SMART" id="SM00304">
    <property type="entry name" value="HAMP"/>
    <property type="match status" value="1"/>
</dbReference>
<gene>
    <name evidence="15" type="ORF">CLV72_105436</name>
</gene>
<dbReference type="PANTHER" id="PTHR45436">
    <property type="entry name" value="SENSOR HISTIDINE KINASE YKOH"/>
    <property type="match status" value="1"/>
</dbReference>
<keyword evidence="9" id="KW-0902">Two-component regulatory system</keyword>
<evidence type="ECO:0000313" key="15">
    <source>
        <dbReference type="EMBL" id="PRX98083.1"/>
    </source>
</evidence>
<keyword evidence="16" id="KW-1185">Reference proteome</keyword>
<evidence type="ECO:0000256" key="5">
    <source>
        <dbReference type="ARBA" id="ARBA00022679"/>
    </source>
</evidence>